<gene>
    <name evidence="2" type="ORF">EDF62_0970</name>
</gene>
<dbReference type="EMBL" id="SNYA01000002">
    <property type="protein sequence ID" value="TDP94550.1"/>
    <property type="molecule type" value="Genomic_DNA"/>
</dbReference>
<protein>
    <submittedName>
        <fullName evidence="2">Aerotaxis receptor</fullName>
    </submittedName>
</protein>
<name>A0A4R6S4E3_9MICO</name>
<evidence type="ECO:0000313" key="2">
    <source>
        <dbReference type="EMBL" id="TDP94550.1"/>
    </source>
</evidence>
<organism evidence="2 3">
    <name type="scientific">Leucobacter luti</name>
    <dbReference type="NCBI Taxonomy" id="340320"/>
    <lineage>
        <taxon>Bacteria</taxon>
        <taxon>Bacillati</taxon>
        <taxon>Actinomycetota</taxon>
        <taxon>Actinomycetes</taxon>
        <taxon>Micrococcales</taxon>
        <taxon>Microbacteriaceae</taxon>
        <taxon>Leucobacter</taxon>
    </lineage>
</organism>
<dbReference type="InterPro" id="IPR000014">
    <property type="entry name" value="PAS"/>
</dbReference>
<dbReference type="InterPro" id="IPR013655">
    <property type="entry name" value="PAS_fold_3"/>
</dbReference>
<feature type="domain" description="PAS fold-3" evidence="1">
    <location>
        <begin position="62"/>
        <end position="121"/>
    </location>
</feature>
<evidence type="ECO:0000259" key="1">
    <source>
        <dbReference type="Pfam" id="PF08447"/>
    </source>
</evidence>
<dbReference type="AlphaFoldDB" id="A0A4R6S4E3"/>
<proteinExistence type="predicted"/>
<dbReference type="InterPro" id="IPR035965">
    <property type="entry name" value="PAS-like_dom_sf"/>
</dbReference>
<sequence length="470" mass="51077">MSTTARLAVLTVGAEESTAMANQAAPTGEIHEVGIADIFFSTTDRRGVIEHANDLFVSFSRFERVELIGSPHAMMRHPDMPGAVFHEMWAALLAGRPFAGHVTNLAADGSTYSVYATVTPLSTGGFLSVRIRPMDEAQAAMARDLYRDLLAFETGLRAVGVTRRAAAERGAAKFTELLSVAGFPSLTALQQHTLPREVARFERRSDPLPHRPDATGEVAELLATVTEVDAVLSSSSLQQRHLATLSTSLQRVGSQLQRELEATSRNIGQITALAGSSTAPPDLFEPLTIWAQMQGLIQSYTVDLIAVLRRLDENSAEHRFRVALAKLHTRMMASFVIERIDAPDRQKTQTTAILLLAESLRLGLTEMNEHAVAHRALTAETVAAITKSASVLAIPRELLVNWNQQLAGIELSPEMQRLAHDVTESITLLGETLAELQGVVSLCGRIGAESDAEELLELVARIDPVRAPRH</sequence>
<dbReference type="Pfam" id="PF08447">
    <property type="entry name" value="PAS_3"/>
    <property type="match status" value="1"/>
</dbReference>
<dbReference type="SUPFAM" id="SSF55785">
    <property type="entry name" value="PYP-like sensor domain (PAS domain)"/>
    <property type="match status" value="1"/>
</dbReference>
<evidence type="ECO:0000313" key="3">
    <source>
        <dbReference type="Proteomes" id="UP000295601"/>
    </source>
</evidence>
<comment type="caution">
    <text evidence="2">The sequence shown here is derived from an EMBL/GenBank/DDBJ whole genome shotgun (WGS) entry which is preliminary data.</text>
</comment>
<keyword evidence="3" id="KW-1185">Reference proteome</keyword>
<accession>A0A4R6S4E3</accession>
<reference evidence="2 3" key="1">
    <citation type="submission" date="2019-03" db="EMBL/GenBank/DDBJ databases">
        <title>Genomic analyses of the natural microbiome of Caenorhabditis elegans.</title>
        <authorList>
            <person name="Samuel B."/>
        </authorList>
    </citation>
    <scope>NUCLEOTIDE SEQUENCE [LARGE SCALE GENOMIC DNA]</scope>
    <source>
        <strain evidence="2 3">JUb18</strain>
    </source>
</reference>
<dbReference type="Proteomes" id="UP000295601">
    <property type="component" value="Unassembled WGS sequence"/>
</dbReference>
<keyword evidence="2" id="KW-0675">Receptor</keyword>
<dbReference type="CDD" id="cd00130">
    <property type="entry name" value="PAS"/>
    <property type="match status" value="1"/>
</dbReference>
<dbReference type="Gene3D" id="3.30.450.20">
    <property type="entry name" value="PAS domain"/>
    <property type="match status" value="1"/>
</dbReference>